<name>A0ABY7DZL4_MYAAR</name>
<feature type="region of interest" description="Disordered" evidence="1">
    <location>
        <begin position="37"/>
        <end position="84"/>
    </location>
</feature>
<evidence type="ECO:0000313" key="3">
    <source>
        <dbReference type="Proteomes" id="UP001164746"/>
    </source>
</evidence>
<dbReference type="Proteomes" id="UP001164746">
    <property type="component" value="Chromosome 4"/>
</dbReference>
<keyword evidence="3" id="KW-1185">Reference proteome</keyword>
<dbReference type="InterPro" id="IPR027814">
    <property type="entry name" value="DUF4562"/>
</dbReference>
<sequence>MFFIHAVDMFNYTANIKSNFGKKLMYKQTTLTVTMLTPPPSSGSVQARDGPASFDGEHDDAHDGADGKKHTTSNGTARATPVTPAHKSWTAFQGPVLYTGPSGLRDQRVRTGHEFLVTGENEASSEITSQMGYLNRAAQGQAFPKAKNGQVGEIGWLYDTLKVVKGI</sequence>
<dbReference type="PANTHER" id="PTHR34833:SF1">
    <property type="entry name" value="GENE, 17359-RELATED"/>
    <property type="match status" value="1"/>
</dbReference>
<dbReference type="EMBL" id="CP111015">
    <property type="protein sequence ID" value="WAR03187.1"/>
    <property type="molecule type" value="Genomic_DNA"/>
</dbReference>
<organism evidence="2 3">
    <name type="scientific">Mya arenaria</name>
    <name type="common">Soft-shell clam</name>
    <dbReference type="NCBI Taxonomy" id="6604"/>
    <lineage>
        <taxon>Eukaryota</taxon>
        <taxon>Metazoa</taxon>
        <taxon>Spiralia</taxon>
        <taxon>Lophotrochozoa</taxon>
        <taxon>Mollusca</taxon>
        <taxon>Bivalvia</taxon>
        <taxon>Autobranchia</taxon>
        <taxon>Heteroconchia</taxon>
        <taxon>Euheterodonta</taxon>
        <taxon>Imparidentia</taxon>
        <taxon>Neoheterodontei</taxon>
        <taxon>Myida</taxon>
        <taxon>Myoidea</taxon>
        <taxon>Myidae</taxon>
        <taxon>Mya</taxon>
    </lineage>
</organism>
<feature type="compositionally biased region" description="Basic and acidic residues" evidence="1">
    <location>
        <begin position="55"/>
        <end position="69"/>
    </location>
</feature>
<evidence type="ECO:0000313" key="2">
    <source>
        <dbReference type="EMBL" id="WAR03187.1"/>
    </source>
</evidence>
<dbReference type="PANTHER" id="PTHR34833">
    <property type="entry name" value="GENE, 17359-RELATED"/>
    <property type="match status" value="1"/>
</dbReference>
<gene>
    <name evidence="2" type="ORF">MAR_009745</name>
</gene>
<dbReference type="Pfam" id="PF15123">
    <property type="entry name" value="DUF4562"/>
    <property type="match status" value="1"/>
</dbReference>
<proteinExistence type="predicted"/>
<accession>A0ABY7DZL4</accession>
<protein>
    <submittedName>
        <fullName evidence="2">Uncharacterized protein</fullName>
    </submittedName>
</protein>
<reference evidence="2" key="1">
    <citation type="submission" date="2022-11" db="EMBL/GenBank/DDBJ databases">
        <title>Centuries of genome instability and evolution in soft-shell clam transmissible cancer (bioRxiv).</title>
        <authorList>
            <person name="Hart S.F.M."/>
            <person name="Yonemitsu M.A."/>
            <person name="Giersch R.M."/>
            <person name="Beal B.F."/>
            <person name="Arriagada G."/>
            <person name="Davis B.W."/>
            <person name="Ostrander E.A."/>
            <person name="Goff S.P."/>
            <person name="Metzger M.J."/>
        </authorList>
    </citation>
    <scope>NUCLEOTIDE SEQUENCE</scope>
    <source>
        <strain evidence="2">MELC-2E11</strain>
        <tissue evidence="2">Siphon/mantle</tissue>
    </source>
</reference>
<evidence type="ECO:0000256" key="1">
    <source>
        <dbReference type="SAM" id="MobiDB-lite"/>
    </source>
</evidence>